<dbReference type="InterPro" id="IPR012677">
    <property type="entry name" value="Nucleotide-bd_a/b_plait_sf"/>
</dbReference>
<evidence type="ECO:0000259" key="4">
    <source>
        <dbReference type="PROSITE" id="PS50102"/>
    </source>
</evidence>
<protein>
    <submittedName>
        <fullName evidence="5">WGS project CAEQ00000000 data, annotated contig 174</fullName>
    </submittedName>
</protein>
<evidence type="ECO:0000256" key="2">
    <source>
        <dbReference type="PROSITE-ProRule" id="PRU00176"/>
    </source>
</evidence>
<keyword evidence="1 2" id="KW-0694">RNA-binding</keyword>
<dbReference type="VEuPathDB" id="TriTrypDB:TcIL3000_0_04510"/>
<evidence type="ECO:0000256" key="1">
    <source>
        <dbReference type="ARBA" id="ARBA00022884"/>
    </source>
</evidence>
<dbReference type="OMA" id="PRENCRS"/>
<dbReference type="InterPro" id="IPR000504">
    <property type="entry name" value="RRM_dom"/>
</dbReference>
<evidence type="ECO:0000313" key="5">
    <source>
        <dbReference type="EMBL" id="CCD13542.1"/>
    </source>
</evidence>
<dbReference type="SUPFAM" id="SSF54928">
    <property type="entry name" value="RNA-binding domain, RBD"/>
    <property type="match status" value="1"/>
</dbReference>
<feature type="region of interest" description="Disordered" evidence="3">
    <location>
        <begin position="198"/>
        <end position="353"/>
    </location>
</feature>
<evidence type="ECO:0000256" key="3">
    <source>
        <dbReference type="SAM" id="MobiDB-lite"/>
    </source>
</evidence>
<gene>
    <name evidence="5" type="ORF">TCIL3000_0_04510</name>
</gene>
<dbReference type="PANTHER" id="PTHR23236:SF12">
    <property type="entry name" value="EUKARYOTIC INITIATION FACTOR 4B-RELATED"/>
    <property type="match status" value="1"/>
</dbReference>
<feature type="compositionally biased region" description="Low complexity" evidence="3">
    <location>
        <begin position="257"/>
        <end position="268"/>
    </location>
</feature>
<reference evidence="6" key="1">
    <citation type="submission" date="2011-07" db="EMBL/GenBank/DDBJ databases">
        <title>Divergent evolution of antigenic variation in African trypanosomes.</title>
        <authorList>
            <person name="Jackson A.P."/>
            <person name="Berry A."/>
            <person name="Allison H.C."/>
            <person name="Burton P."/>
            <person name="Anderson J."/>
            <person name="Aslett M."/>
            <person name="Brown R."/>
            <person name="Corton N."/>
            <person name="Harris D."/>
            <person name="Hauser H."/>
            <person name="Gamble J."/>
            <person name="Gilderthorp R."/>
            <person name="McQuillan J."/>
            <person name="Quail M.A."/>
            <person name="Sanders M."/>
            <person name="Van Tonder A."/>
            <person name="Ginger M.L."/>
            <person name="Donelson J.E."/>
            <person name="Field M.C."/>
            <person name="Barry J.D."/>
            <person name="Berriman M."/>
            <person name="Hertz-Fowler C."/>
        </authorList>
    </citation>
    <scope>NUCLEOTIDE SEQUENCE [LARGE SCALE GENOMIC DNA]</scope>
    <source>
        <strain evidence="6">IL3000</strain>
    </source>
</reference>
<feature type="region of interest" description="Disordered" evidence="3">
    <location>
        <begin position="166"/>
        <end position="186"/>
    </location>
</feature>
<dbReference type="Proteomes" id="UP000000702">
    <property type="component" value="Unassembled WGS sequence"/>
</dbReference>
<feature type="compositionally biased region" description="Polar residues" evidence="3">
    <location>
        <begin position="176"/>
        <end position="186"/>
    </location>
</feature>
<evidence type="ECO:0000313" key="6">
    <source>
        <dbReference type="Proteomes" id="UP000000702"/>
    </source>
</evidence>
<dbReference type="Gene3D" id="3.30.70.330">
    <property type="match status" value="1"/>
</dbReference>
<dbReference type="PANTHER" id="PTHR23236">
    <property type="entry name" value="EUKARYOTIC TRANSLATION INITIATION FACTOR 4B/4H"/>
    <property type="match status" value="1"/>
</dbReference>
<dbReference type="EMBL" id="CAEQ01001177">
    <property type="protein sequence ID" value="CCD13542.1"/>
    <property type="molecule type" value="Genomic_DNA"/>
</dbReference>
<feature type="compositionally biased region" description="Basic and acidic residues" evidence="3">
    <location>
        <begin position="270"/>
        <end position="281"/>
    </location>
</feature>
<name>F9W8K8_TRYCI</name>
<sequence>MPAKKKGGRGKTLNIVDFNEDYVPEDNLDWAVVVPQEKTQEQVLQEKLAKREYSRTANNVLVESGGFREAPSEDTNRRVGIEDLQPPFVAHFGNLRNGTTEEEFLRNFHEDVVVTSRLINQEGKSFAFVEFKTAQALLIALAMDQSVVKGRKLYVDLATAKQVGRLRGHGSGLSRQNAGQPQQGNAMQNLDISRDAFGSTQPTEREKDMGSRSGFGSRSDLHILADLSRDTLGTATRPPDSALSPIGPPDFASWRTEAPAAQPEFQAPLRENRRSDTDLDRRRGRNSKGQSQGLGSLASWRDEPMAQAPPMMSTAATEGGALNNGSAPSRGGRAPPRSTAAPPDTCKWEELRR</sequence>
<keyword evidence="6" id="KW-1185">Reference proteome</keyword>
<feature type="compositionally biased region" description="Basic and acidic residues" evidence="3">
    <location>
        <begin position="219"/>
        <end position="229"/>
    </location>
</feature>
<feature type="domain" description="RRM" evidence="4">
    <location>
        <begin position="88"/>
        <end position="160"/>
    </location>
</feature>
<accession>F9W8K8</accession>
<dbReference type="PROSITE" id="PS50102">
    <property type="entry name" value="RRM"/>
    <property type="match status" value="1"/>
</dbReference>
<dbReference type="SMART" id="SM00360">
    <property type="entry name" value="RRM"/>
    <property type="match status" value="1"/>
</dbReference>
<comment type="caution">
    <text evidence="5">The sequence shown here is derived from an EMBL/GenBank/DDBJ whole genome shotgun (WGS) entry which is preliminary data.</text>
</comment>
<dbReference type="AlphaFoldDB" id="F9W8K8"/>
<proteinExistence type="predicted"/>
<organism evidence="5 6">
    <name type="scientific">Trypanosoma congolense (strain IL3000)</name>
    <dbReference type="NCBI Taxonomy" id="1068625"/>
    <lineage>
        <taxon>Eukaryota</taxon>
        <taxon>Discoba</taxon>
        <taxon>Euglenozoa</taxon>
        <taxon>Kinetoplastea</taxon>
        <taxon>Metakinetoplastina</taxon>
        <taxon>Trypanosomatida</taxon>
        <taxon>Trypanosomatidae</taxon>
        <taxon>Trypanosoma</taxon>
        <taxon>Nannomonas</taxon>
    </lineage>
</organism>
<dbReference type="GO" id="GO:0008143">
    <property type="term" value="F:poly(A) binding"/>
    <property type="evidence" value="ECO:0007669"/>
    <property type="project" value="TreeGrafter"/>
</dbReference>
<reference evidence="5 6" key="2">
    <citation type="journal article" date="2012" name="Proc. Natl. Acad. Sci. U.S.A.">
        <title>Antigenic diversity is generated by distinct evolutionary mechanisms in African trypanosome species.</title>
        <authorList>
            <person name="Jackson A.P."/>
            <person name="Berry A."/>
            <person name="Aslett M."/>
            <person name="Allison H.C."/>
            <person name="Burton P."/>
            <person name="Vavrova-Anderson J."/>
            <person name="Brown R."/>
            <person name="Browne H."/>
            <person name="Corton N."/>
            <person name="Hauser H."/>
            <person name="Gamble J."/>
            <person name="Gilderthorp R."/>
            <person name="Marcello L."/>
            <person name="McQuillan J."/>
            <person name="Otto T.D."/>
            <person name="Quail M.A."/>
            <person name="Sanders M.J."/>
            <person name="van Tonder A."/>
            <person name="Ginger M.L."/>
            <person name="Field M.C."/>
            <person name="Barry J.D."/>
            <person name="Hertz-Fowler C."/>
            <person name="Berriman M."/>
        </authorList>
    </citation>
    <scope>NUCLEOTIDE SEQUENCE [LARGE SCALE GENOMIC DNA]</scope>
    <source>
        <strain evidence="5 6">IL3000</strain>
    </source>
</reference>
<dbReference type="InterPro" id="IPR035979">
    <property type="entry name" value="RBD_domain_sf"/>
</dbReference>